<comment type="caution">
    <text evidence="3">The sequence shown here is derived from an EMBL/GenBank/DDBJ whole genome shotgun (WGS) entry which is preliminary data.</text>
</comment>
<organism evidence="3 4">
    <name type="scientific">Methyloceanibacter marginalis</name>
    <dbReference type="NCBI Taxonomy" id="1774971"/>
    <lineage>
        <taxon>Bacteria</taxon>
        <taxon>Pseudomonadati</taxon>
        <taxon>Pseudomonadota</taxon>
        <taxon>Alphaproteobacteria</taxon>
        <taxon>Hyphomicrobiales</taxon>
        <taxon>Hyphomicrobiaceae</taxon>
        <taxon>Methyloceanibacter</taxon>
    </lineage>
</organism>
<reference evidence="3 4" key="1">
    <citation type="journal article" date="2016" name="Environ. Microbiol.">
        <title>New Methyloceanibacter diversity from North Sea sediments includes methanotroph containing solely the soluble methane monooxygenase.</title>
        <authorList>
            <person name="Vekeman B."/>
            <person name="Kerckhof F.M."/>
            <person name="Cremers G."/>
            <person name="de Vos P."/>
            <person name="Vandamme P."/>
            <person name="Boon N."/>
            <person name="Op den Camp H.J."/>
            <person name="Heylen K."/>
        </authorList>
    </citation>
    <scope>NUCLEOTIDE SEQUENCE [LARGE SCALE GENOMIC DNA]</scope>
    <source>
        <strain evidence="3 4">R-67177</strain>
    </source>
</reference>
<feature type="transmembrane region" description="Helical" evidence="1">
    <location>
        <begin position="20"/>
        <end position="39"/>
    </location>
</feature>
<dbReference type="OrthoDB" id="9806174at2"/>
<keyword evidence="4" id="KW-1185">Reference proteome</keyword>
<protein>
    <recommendedName>
        <fullName evidence="2">DUF6867 domain-containing protein</fullName>
    </recommendedName>
</protein>
<feature type="transmembrane region" description="Helical" evidence="1">
    <location>
        <begin position="76"/>
        <end position="96"/>
    </location>
</feature>
<dbReference type="InterPro" id="IPR049201">
    <property type="entry name" value="DUF6867"/>
</dbReference>
<evidence type="ECO:0000313" key="4">
    <source>
        <dbReference type="Proteomes" id="UP000095042"/>
    </source>
</evidence>
<accession>A0A1E3W8N7</accession>
<name>A0A1E3W8N7_9HYPH</name>
<evidence type="ECO:0000256" key="1">
    <source>
        <dbReference type="SAM" id="Phobius"/>
    </source>
</evidence>
<dbReference type="AlphaFoldDB" id="A0A1E3W8N7"/>
<keyword evidence="1" id="KW-0472">Membrane</keyword>
<sequence>MSALTPSLTPWLTDDGLRVFLALTVIIGGGAAFLAGRGLARGWKPLWRVFFYMALLSAAVRFFNYALFDGALLSPYYYLVTYAVLVACALLGFRMMRTTQMVTQYRWLYARTSPLTWRARDA</sequence>
<dbReference type="Pfam" id="PF21741">
    <property type="entry name" value="DUF6867"/>
    <property type="match status" value="1"/>
</dbReference>
<feature type="domain" description="DUF6867" evidence="2">
    <location>
        <begin position="17"/>
        <end position="120"/>
    </location>
</feature>
<dbReference type="Proteomes" id="UP000095042">
    <property type="component" value="Unassembled WGS sequence"/>
</dbReference>
<proteinExistence type="predicted"/>
<keyword evidence="1" id="KW-1133">Transmembrane helix</keyword>
<feature type="transmembrane region" description="Helical" evidence="1">
    <location>
        <begin position="46"/>
        <end position="64"/>
    </location>
</feature>
<gene>
    <name evidence="3" type="ORF">AUC71_16740</name>
</gene>
<evidence type="ECO:0000313" key="3">
    <source>
        <dbReference type="EMBL" id="ODS02174.1"/>
    </source>
</evidence>
<dbReference type="RefSeq" id="WP_069624639.1">
    <property type="nucleotide sequence ID" value="NZ_LPWD01000387.1"/>
</dbReference>
<dbReference type="EMBL" id="LPWD01000387">
    <property type="protein sequence ID" value="ODS02174.1"/>
    <property type="molecule type" value="Genomic_DNA"/>
</dbReference>
<evidence type="ECO:0000259" key="2">
    <source>
        <dbReference type="Pfam" id="PF21741"/>
    </source>
</evidence>
<keyword evidence="1" id="KW-0812">Transmembrane</keyword>